<dbReference type="InterPro" id="IPR003824">
    <property type="entry name" value="UppP"/>
</dbReference>
<protein>
    <recommendedName>
        <fullName evidence="4 14">Undecaprenyl-diphosphatase</fullName>
        <ecNumber evidence="3 14">3.6.1.27</ecNumber>
    </recommendedName>
    <alternativeName>
        <fullName evidence="12 14">Bacitracin resistance protein</fullName>
    </alternativeName>
    <alternativeName>
        <fullName evidence="11 14">Undecaprenyl pyrophosphate phosphatase</fullName>
    </alternativeName>
</protein>
<feature type="transmembrane region" description="Helical" evidence="14">
    <location>
        <begin position="209"/>
        <end position="226"/>
    </location>
</feature>
<name>A0A2H0WRJ7_9BACT</name>
<dbReference type="EMBL" id="PEZH01000014">
    <property type="protein sequence ID" value="PIS15276.1"/>
    <property type="molecule type" value="Genomic_DNA"/>
</dbReference>
<keyword evidence="14" id="KW-0573">Peptidoglycan synthesis</keyword>
<reference evidence="16" key="1">
    <citation type="submission" date="2017-09" db="EMBL/GenBank/DDBJ databases">
        <title>Depth-based differentiation of microbial function through sediment-hosted aquifers and enrichment of novel symbionts in the deep terrestrial subsurface.</title>
        <authorList>
            <person name="Probst A.J."/>
            <person name="Ladd B."/>
            <person name="Jarett J.K."/>
            <person name="Geller-Mcgrath D.E."/>
            <person name="Sieber C.M.K."/>
            <person name="Emerson J.B."/>
            <person name="Anantharaman K."/>
            <person name="Thomas B.C."/>
            <person name="Malmstrom R."/>
            <person name="Stieglmeier M."/>
            <person name="Klingl A."/>
            <person name="Woyke T."/>
            <person name="Ryan C.M."/>
            <person name="Banfield J.F."/>
        </authorList>
    </citation>
    <scope>NUCLEOTIDE SEQUENCE [LARGE SCALE GENOMIC DNA]</scope>
</reference>
<feature type="transmembrane region" description="Helical" evidence="14">
    <location>
        <begin position="38"/>
        <end position="58"/>
    </location>
</feature>
<dbReference type="PANTHER" id="PTHR30622:SF2">
    <property type="entry name" value="UNDECAPRENYL-DIPHOSPHATASE"/>
    <property type="match status" value="1"/>
</dbReference>
<evidence type="ECO:0000256" key="2">
    <source>
        <dbReference type="ARBA" id="ARBA00010621"/>
    </source>
</evidence>
<keyword evidence="10 14" id="KW-0046">Antibiotic resistance</keyword>
<evidence type="ECO:0000256" key="3">
    <source>
        <dbReference type="ARBA" id="ARBA00012374"/>
    </source>
</evidence>
<dbReference type="GO" id="GO:0008360">
    <property type="term" value="P:regulation of cell shape"/>
    <property type="evidence" value="ECO:0007669"/>
    <property type="project" value="UniProtKB-KW"/>
</dbReference>
<keyword evidence="8 14" id="KW-1133">Transmembrane helix</keyword>
<accession>A0A2H0WRJ7</accession>
<comment type="caution">
    <text evidence="15">The sequence shown here is derived from an EMBL/GenBank/DDBJ whole genome shotgun (WGS) entry which is preliminary data.</text>
</comment>
<dbReference type="GO" id="GO:0005886">
    <property type="term" value="C:plasma membrane"/>
    <property type="evidence" value="ECO:0007669"/>
    <property type="project" value="UniProtKB-SubCell"/>
</dbReference>
<comment type="catalytic activity">
    <reaction evidence="13 14">
        <text>di-trans,octa-cis-undecaprenyl diphosphate + H2O = di-trans,octa-cis-undecaprenyl phosphate + phosphate + H(+)</text>
        <dbReference type="Rhea" id="RHEA:28094"/>
        <dbReference type="ChEBI" id="CHEBI:15377"/>
        <dbReference type="ChEBI" id="CHEBI:15378"/>
        <dbReference type="ChEBI" id="CHEBI:43474"/>
        <dbReference type="ChEBI" id="CHEBI:58405"/>
        <dbReference type="ChEBI" id="CHEBI:60392"/>
        <dbReference type="EC" id="3.6.1.27"/>
    </reaction>
</comment>
<dbReference type="GO" id="GO:0009252">
    <property type="term" value="P:peptidoglycan biosynthetic process"/>
    <property type="evidence" value="ECO:0007669"/>
    <property type="project" value="UniProtKB-KW"/>
</dbReference>
<proteinExistence type="inferred from homology"/>
<keyword evidence="7 14" id="KW-0378">Hydrolase</keyword>
<dbReference type="AlphaFoldDB" id="A0A2H0WRJ7"/>
<evidence type="ECO:0000313" key="15">
    <source>
        <dbReference type="EMBL" id="PIS15276.1"/>
    </source>
</evidence>
<dbReference type="PANTHER" id="PTHR30622">
    <property type="entry name" value="UNDECAPRENYL-DIPHOSPHATASE"/>
    <property type="match status" value="1"/>
</dbReference>
<organism evidence="15 16">
    <name type="scientific">Candidatus Shapirobacteria bacterium CG09_land_8_20_14_0_10_38_17</name>
    <dbReference type="NCBI Taxonomy" id="1974884"/>
    <lineage>
        <taxon>Bacteria</taxon>
        <taxon>Candidatus Shapironibacteriota</taxon>
    </lineage>
</organism>
<evidence type="ECO:0000256" key="10">
    <source>
        <dbReference type="ARBA" id="ARBA00023251"/>
    </source>
</evidence>
<comment type="similarity">
    <text evidence="2 14">Belongs to the UppP family.</text>
</comment>
<comment type="function">
    <text evidence="14">Catalyzes the dephosphorylation of undecaprenyl diphosphate (UPP). Confers resistance to bacitracin.</text>
</comment>
<feature type="transmembrane region" description="Helical" evidence="14">
    <location>
        <begin position="178"/>
        <end position="197"/>
    </location>
</feature>
<evidence type="ECO:0000313" key="16">
    <source>
        <dbReference type="Proteomes" id="UP000231282"/>
    </source>
</evidence>
<evidence type="ECO:0000256" key="5">
    <source>
        <dbReference type="ARBA" id="ARBA00022475"/>
    </source>
</evidence>
<evidence type="ECO:0000256" key="1">
    <source>
        <dbReference type="ARBA" id="ARBA00004651"/>
    </source>
</evidence>
<dbReference type="EC" id="3.6.1.27" evidence="3 14"/>
<evidence type="ECO:0000256" key="12">
    <source>
        <dbReference type="ARBA" id="ARBA00032932"/>
    </source>
</evidence>
<keyword evidence="14" id="KW-0961">Cell wall biogenesis/degradation</keyword>
<feature type="transmembrane region" description="Helical" evidence="14">
    <location>
        <begin position="109"/>
        <end position="128"/>
    </location>
</feature>
<evidence type="ECO:0000256" key="11">
    <source>
        <dbReference type="ARBA" id="ARBA00032707"/>
    </source>
</evidence>
<dbReference type="HAMAP" id="MF_01006">
    <property type="entry name" value="Undec_diphosphatase"/>
    <property type="match status" value="1"/>
</dbReference>
<keyword evidence="6 14" id="KW-0812">Transmembrane</keyword>
<evidence type="ECO:0000256" key="9">
    <source>
        <dbReference type="ARBA" id="ARBA00023136"/>
    </source>
</evidence>
<feature type="transmembrane region" description="Helical" evidence="14">
    <location>
        <begin position="84"/>
        <end position="103"/>
    </location>
</feature>
<evidence type="ECO:0000256" key="14">
    <source>
        <dbReference type="HAMAP-Rule" id="MF_01006"/>
    </source>
</evidence>
<comment type="subcellular location">
    <subcellularLocation>
        <location evidence="1 14">Cell membrane</location>
        <topology evidence="1 14">Multi-pass membrane protein</topology>
    </subcellularLocation>
</comment>
<gene>
    <name evidence="14" type="primary">uppP</name>
    <name evidence="15" type="ORF">COT63_00825</name>
</gene>
<dbReference type="Proteomes" id="UP000231282">
    <property type="component" value="Unassembled WGS sequence"/>
</dbReference>
<dbReference type="GO" id="GO:0071555">
    <property type="term" value="P:cell wall organization"/>
    <property type="evidence" value="ECO:0007669"/>
    <property type="project" value="UniProtKB-KW"/>
</dbReference>
<keyword evidence="5 14" id="KW-1003">Cell membrane</keyword>
<evidence type="ECO:0000256" key="4">
    <source>
        <dbReference type="ARBA" id="ARBA00021581"/>
    </source>
</evidence>
<evidence type="ECO:0000256" key="7">
    <source>
        <dbReference type="ARBA" id="ARBA00022801"/>
    </source>
</evidence>
<dbReference type="Pfam" id="PF02673">
    <property type="entry name" value="BacA"/>
    <property type="match status" value="1"/>
</dbReference>
<dbReference type="GO" id="GO:0050380">
    <property type="term" value="F:undecaprenyl-diphosphatase activity"/>
    <property type="evidence" value="ECO:0007669"/>
    <property type="project" value="UniProtKB-UniRule"/>
</dbReference>
<keyword evidence="9 14" id="KW-0472">Membrane</keyword>
<feature type="transmembrane region" description="Helical" evidence="14">
    <location>
        <begin position="238"/>
        <end position="256"/>
    </location>
</feature>
<comment type="miscellaneous">
    <text evidence="14">Bacitracin is thought to be involved in the inhibition of peptidoglycan synthesis by sequestering undecaprenyl diphosphate, thereby reducing the pool of lipid carrier available.</text>
</comment>
<keyword evidence="14" id="KW-0133">Cell shape</keyword>
<evidence type="ECO:0000256" key="6">
    <source>
        <dbReference type="ARBA" id="ARBA00022692"/>
    </source>
</evidence>
<evidence type="ECO:0000256" key="13">
    <source>
        <dbReference type="ARBA" id="ARBA00047594"/>
    </source>
</evidence>
<dbReference type="GO" id="GO:0046677">
    <property type="term" value="P:response to antibiotic"/>
    <property type="evidence" value="ECO:0007669"/>
    <property type="project" value="UniProtKB-UniRule"/>
</dbReference>
<evidence type="ECO:0000256" key="8">
    <source>
        <dbReference type="ARBA" id="ARBA00022989"/>
    </source>
</evidence>
<sequence length="257" mass="28134">MNIFQVLLLGLIQGVTEFLPISSLGHLALFQRLLGLKLPLVFDVLVHSGTLGALILFFQKDIKRTTIGAWEEIKRRQFGQQWKLIGFLILGSLPVAMVGLLFRSLVEKAFADLVLVGIGFLTTAALLFLGKVKIRNNSTLSQVIGIGLVQALAILPGISRSGSTVSVGVMLGMKKEEAFRFSFFLGMMAIFGATILQIPPIADFDAPKIIESFLAMGAAFLSGYFSLKLLKSIFLKGYLWYFAFYCLAIAGVCFAIR</sequence>